<dbReference type="SMART" id="SM00849">
    <property type="entry name" value="Lactamase_B"/>
    <property type="match status" value="1"/>
</dbReference>
<dbReference type="Pfam" id="PF00753">
    <property type="entry name" value="Lactamase_B"/>
    <property type="match status" value="1"/>
</dbReference>
<evidence type="ECO:0000256" key="2">
    <source>
        <dbReference type="ARBA" id="ARBA00022723"/>
    </source>
</evidence>
<gene>
    <name evidence="6" type="ORF">METZ01_LOCUS156944</name>
</gene>
<evidence type="ECO:0000313" key="6">
    <source>
        <dbReference type="EMBL" id="SVB04090.1"/>
    </source>
</evidence>
<evidence type="ECO:0000256" key="3">
    <source>
        <dbReference type="ARBA" id="ARBA00022801"/>
    </source>
</evidence>
<dbReference type="EMBL" id="UINC01026508">
    <property type="protein sequence ID" value="SVB04090.1"/>
    <property type="molecule type" value="Genomic_DNA"/>
</dbReference>
<feature type="domain" description="Metallo-beta-lactamase" evidence="5">
    <location>
        <begin position="30"/>
        <end position="206"/>
    </location>
</feature>
<dbReference type="GO" id="GO:0016787">
    <property type="term" value="F:hydrolase activity"/>
    <property type="evidence" value="ECO:0007669"/>
    <property type="project" value="UniProtKB-KW"/>
</dbReference>
<keyword evidence="4" id="KW-0862">Zinc</keyword>
<keyword evidence="3" id="KW-0378">Hydrolase</keyword>
<reference evidence="6" key="1">
    <citation type="submission" date="2018-05" db="EMBL/GenBank/DDBJ databases">
        <authorList>
            <person name="Lanie J.A."/>
            <person name="Ng W.-L."/>
            <person name="Kazmierczak K.M."/>
            <person name="Andrzejewski T.M."/>
            <person name="Davidsen T.M."/>
            <person name="Wayne K.J."/>
            <person name="Tettelin H."/>
            <person name="Glass J.I."/>
            <person name="Rusch D."/>
            <person name="Podicherti R."/>
            <person name="Tsui H.-C.T."/>
            <person name="Winkler M.E."/>
        </authorList>
    </citation>
    <scope>NUCLEOTIDE SEQUENCE</scope>
</reference>
<evidence type="ECO:0000256" key="1">
    <source>
        <dbReference type="ARBA" id="ARBA00001947"/>
    </source>
</evidence>
<name>A0A382ARA4_9ZZZZ</name>
<dbReference type="AlphaFoldDB" id="A0A382ARA4"/>
<proteinExistence type="predicted"/>
<dbReference type="Gene3D" id="3.60.15.10">
    <property type="entry name" value="Ribonuclease Z/Hydroxyacylglutathione hydrolase-like"/>
    <property type="match status" value="1"/>
</dbReference>
<protein>
    <recommendedName>
        <fullName evidence="5">Metallo-beta-lactamase domain-containing protein</fullName>
    </recommendedName>
</protein>
<evidence type="ECO:0000259" key="5">
    <source>
        <dbReference type="SMART" id="SM00849"/>
    </source>
</evidence>
<comment type="cofactor">
    <cofactor evidence="1">
        <name>Zn(2+)</name>
        <dbReference type="ChEBI" id="CHEBI:29105"/>
    </cofactor>
</comment>
<sequence length="240" mass="26429">VNPATDRLYFKQLLSGRDFGNSDNLAKQMVNFVYLIGDRETGESVIVDPAYDINALLKILEEDGMQCSGVLATHYHPDHVGGSMMGYDIVGVKELLEQVSVPIHAQKEEAEFITKVTGLESKDVMEHSSGDIVNVGEIKIELIHTPGHTPGSQCFLVENRLVAGDTLFLEGCGRTDLPGGDPAALYDSLHNRLSKVPDEATLFPGHLYSPEPSAQMGHTRQQNYVFLPRTEEQWLTMFAG</sequence>
<keyword evidence="2" id="KW-0479">Metal-binding</keyword>
<evidence type="ECO:0000256" key="4">
    <source>
        <dbReference type="ARBA" id="ARBA00022833"/>
    </source>
</evidence>
<dbReference type="CDD" id="cd16275">
    <property type="entry name" value="BaeB-like_MBL-fold"/>
    <property type="match status" value="1"/>
</dbReference>
<dbReference type="PANTHER" id="PTHR46233:SF3">
    <property type="entry name" value="HYDROXYACYLGLUTATHIONE HYDROLASE GLOC"/>
    <property type="match status" value="1"/>
</dbReference>
<dbReference type="SUPFAM" id="SSF56281">
    <property type="entry name" value="Metallo-hydrolase/oxidoreductase"/>
    <property type="match status" value="1"/>
</dbReference>
<feature type="non-terminal residue" evidence="6">
    <location>
        <position position="1"/>
    </location>
</feature>
<dbReference type="InterPro" id="IPR036866">
    <property type="entry name" value="RibonucZ/Hydroxyglut_hydro"/>
</dbReference>
<dbReference type="GO" id="GO:0046872">
    <property type="term" value="F:metal ion binding"/>
    <property type="evidence" value="ECO:0007669"/>
    <property type="project" value="UniProtKB-KW"/>
</dbReference>
<organism evidence="6">
    <name type="scientific">marine metagenome</name>
    <dbReference type="NCBI Taxonomy" id="408172"/>
    <lineage>
        <taxon>unclassified sequences</taxon>
        <taxon>metagenomes</taxon>
        <taxon>ecological metagenomes</taxon>
    </lineage>
</organism>
<dbReference type="PANTHER" id="PTHR46233">
    <property type="entry name" value="HYDROXYACYLGLUTATHIONE HYDROLASE GLOC"/>
    <property type="match status" value="1"/>
</dbReference>
<accession>A0A382ARA4</accession>
<dbReference type="InterPro" id="IPR001279">
    <property type="entry name" value="Metallo-B-lactamas"/>
</dbReference>
<dbReference type="InterPro" id="IPR051453">
    <property type="entry name" value="MBL_Glyoxalase_II"/>
</dbReference>